<dbReference type="AlphaFoldDB" id="A0AB39R9F2"/>
<dbReference type="InterPro" id="IPR029051">
    <property type="entry name" value="DUF4352"/>
</dbReference>
<name>A0AB39R9F2_9ACTN</name>
<dbReference type="EMBL" id="CP163443">
    <property type="protein sequence ID" value="XDQ50288.1"/>
    <property type="molecule type" value="Genomic_DNA"/>
</dbReference>
<accession>A0AB39R9F2</accession>
<keyword evidence="1" id="KW-0732">Signal</keyword>
<evidence type="ECO:0000259" key="2">
    <source>
        <dbReference type="Pfam" id="PF11611"/>
    </source>
</evidence>
<protein>
    <submittedName>
        <fullName evidence="3">DUF4352 domain-containing protein</fullName>
    </submittedName>
</protein>
<dbReference type="InterPro" id="IPR029050">
    <property type="entry name" value="Immunoprotect_excell_Ig-like"/>
</dbReference>
<feature type="domain" description="DUF4352" evidence="2">
    <location>
        <begin position="41"/>
        <end position="131"/>
    </location>
</feature>
<sequence length="155" mass="16287">MESVSEPSEEPSSSALAPLLMVGTVGPYTAVDGSDESVSTKMRVRVQSAKYLSAAELGTSHGSKRGQYVVLTLTIKNVGNETGRFSPYGAMRCQDGVGERDCTTRESVGGGDIDRQYAPGQSVTGSVVLDVVRRGGTVTYFDASGRPSFTVLLPS</sequence>
<dbReference type="Pfam" id="PF11611">
    <property type="entry name" value="DUF4352"/>
    <property type="match status" value="1"/>
</dbReference>
<reference evidence="3" key="1">
    <citation type="submission" date="2024-07" db="EMBL/GenBank/DDBJ databases">
        <authorList>
            <person name="Yu S.T."/>
        </authorList>
    </citation>
    <scope>NUCLEOTIDE SEQUENCE</scope>
    <source>
        <strain evidence="3">R41</strain>
    </source>
</reference>
<organism evidence="3">
    <name type="scientific">Streptomyces sp. R41</name>
    <dbReference type="NCBI Taxonomy" id="3238632"/>
    <lineage>
        <taxon>Bacteria</taxon>
        <taxon>Bacillati</taxon>
        <taxon>Actinomycetota</taxon>
        <taxon>Actinomycetes</taxon>
        <taxon>Kitasatosporales</taxon>
        <taxon>Streptomycetaceae</taxon>
        <taxon>Streptomyces</taxon>
    </lineage>
</organism>
<gene>
    <name evidence="3" type="ORF">AB5J53_00380</name>
</gene>
<evidence type="ECO:0000313" key="3">
    <source>
        <dbReference type="EMBL" id="XDQ50288.1"/>
    </source>
</evidence>
<evidence type="ECO:0000256" key="1">
    <source>
        <dbReference type="ARBA" id="ARBA00022729"/>
    </source>
</evidence>
<dbReference type="RefSeq" id="WP_369243644.1">
    <property type="nucleotide sequence ID" value="NZ_CP163443.1"/>
</dbReference>
<proteinExistence type="predicted"/>
<dbReference type="Gene3D" id="2.60.40.1240">
    <property type="match status" value="1"/>
</dbReference>